<keyword evidence="1" id="KW-0812">Transmembrane</keyword>
<feature type="transmembrane region" description="Helical" evidence="1">
    <location>
        <begin position="38"/>
        <end position="60"/>
    </location>
</feature>
<dbReference type="STRING" id="452084.AR438_13735"/>
<proteinExistence type="predicted"/>
<evidence type="ECO:0008006" key="4">
    <source>
        <dbReference type="Google" id="ProtNLM"/>
    </source>
</evidence>
<keyword evidence="1" id="KW-0472">Membrane</keyword>
<evidence type="ECO:0000313" key="2">
    <source>
        <dbReference type="EMBL" id="KQK24981.1"/>
    </source>
</evidence>
<evidence type="ECO:0000256" key="1">
    <source>
        <dbReference type="SAM" id="Phobius"/>
    </source>
</evidence>
<comment type="caution">
    <text evidence="2">The sequence shown here is derived from an EMBL/GenBank/DDBJ whole genome shotgun (WGS) entry which is preliminary data.</text>
</comment>
<dbReference type="InterPro" id="IPR048136">
    <property type="entry name" value="STM3941-like"/>
</dbReference>
<dbReference type="Proteomes" id="UP000051682">
    <property type="component" value="Unassembled WGS sequence"/>
</dbReference>
<keyword evidence="1" id="KW-1133">Transmembrane helix</keyword>
<sequence>MMRQLPVTFYPGKIKNTLLMLISLTFVILGISLLDKNIWIAVLNIFFFGICFIVYVINFIPNATYLKLEESGITMKTLFKTTFIPWEAVQNFDTKNIFLFKMVTFNLNENLIDSKIKSKQGAFPDTYGMSAKKLSHLLNEYKFKFDDETK</sequence>
<evidence type="ECO:0000313" key="3">
    <source>
        <dbReference type="Proteomes" id="UP000051682"/>
    </source>
</evidence>
<name>A0A0Q3HQW9_9FLAO</name>
<accession>A0A0Q3HQW9</accession>
<reference evidence="2 3" key="1">
    <citation type="submission" date="2015-10" db="EMBL/GenBank/DDBJ databases">
        <title>Chryseobacterium aquaticum genome.</title>
        <authorList>
            <person name="Newman J.D."/>
            <person name="Ferguson M.B."/>
            <person name="Miller J.R."/>
        </authorList>
    </citation>
    <scope>NUCLEOTIDE SEQUENCE [LARGE SCALE GENOMIC DNA]</scope>
    <source>
        <strain evidence="2 3">KCTC 12483</strain>
    </source>
</reference>
<dbReference type="AlphaFoldDB" id="A0A0Q3HQW9"/>
<organism evidence="2 3">
    <name type="scientific">Chryseobacterium aquaticum</name>
    <dbReference type="NCBI Taxonomy" id="452084"/>
    <lineage>
        <taxon>Bacteria</taxon>
        <taxon>Pseudomonadati</taxon>
        <taxon>Bacteroidota</taxon>
        <taxon>Flavobacteriia</taxon>
        <taxon>Flavobacteriales</taxon>
        <taxon>Weeksellaceae</taxon>
        <taxon>Chryseobacterium group</taxon>
        <taxon>Chryseobacterium</taxon>
    </lineage>
</organism>
<feature type="transmembrane region" description="Helical" evidence="1">
    <location>
        <begin position="12"/>
        <end position="32"/>
    </location>
</feature>
<keyword evidence="3" id="KW-1185">Reference proteome</keyword>
<dbReference type="EMBL" id="LLYZ01000009">
    <property type="protein sequence ID" value="KQK24981.1"/>
    <property type="molecule type" value="Genomic_DNA"/>
</dbReference>
<gene>
    <name evidence="2" type="ORF">AR438_13735</name>
</gene>
<protein>
    <recommendedName>
        <fullName evidence="4">PH domain-containing protein</fullName>
    </recommendedName>
</protein>
<dbReference type="NCBIfam" id="NF041635">
    <property type="entry name" value="STM3941_fam"/>
    <property type="match status" value="1"/>
</dbReference>